<proteinExistence type="inferred from homology"/>
<dbReference type="GO" id="GO:0005737">
    <property type="term" value="C:cytoplasm"/>
    <property type="evidence" value="ECO:0007669"/>
    <property type="project" value="UniProtKB-SubCell"/>
</dbReference>
<gene>
    <name evidence="7 9" type="primary">prfB</name>
    <name evidence="9" type="ORF">K8V70_01250</name>
</gene>
<dbReference type="InterPro" id="IPR005139">
    <property type="entry name" value="PCRF"/>
</dbReference>
<evidence type="ECO:0000256" key="2">
    <source>
        <dbReference type="ARBA" id="ARBA00010835"/>
    </source>
</evidence>
<dbReference type="InterPro" id="IPR000352">
    <property type="entry name" value="Pep_chain_release_fac_I"/>
</dbReference>
<dbReference type="EMBL" id="DYUZ01000007">
    <property type="protein sequence ID" value="HJG36479.1"/>
    <property type="molecule type" value="Genomic_DNA"/>
</dbReference>
<dbReference type="PANTHER" id="PTHR43116">
    <property type="entry name" value="PEPTIDE CHAIN RELEASE FACTOR 2"/>
    <property type="match status" value="1"/>
</dbReference>
<dbReference type="Gene3D" id="3.30.160.20">
    <property type="match status" value="1"/>
</dbReference>
<comment type="similarity">
    <text evidence="2 7">Belongs to the prokaryotic/mitochondrial release factor family.</text>
</comment>
<dbReference type="Pfam" id="PF00472">
    <property type="entry name" value="RF-1"/>
    <property type="match status" value="1"/>
</dbReference>
<dbReference type="AlphaFoldDB" id="A0A921IUR7"/>
<feature type="domain" description="Prokaryotic-type class I peptide chain release factors" evidence="8">
    <location>
        <begin position="250"/>
        <end position="266"/>
    </location>
</feature>
<dbReference type="FunFam" id="3.30.160.20:FF:000010">
    <property type="entry name" value="Peptide chain release factor 2"/>
    <property type="match status" value="1"/>
</dbReference>
<dbReference type="InterPro" id="IPR045853">
    <property type="entry name" value="Pep_chain_release_fac_I_sf"/>
</dbReference>
<evidence type="ECO:0000313" key="9">
    <source>
        <dbReference type="EMBL" id="HJG36479.1"/>
    </source>
</evidence>
<dbReference type="Pfam" id="PF03462">
    <property type="entry name" value="PCRF"/>
    <property type="match status" value="1"/>
</dbReference>
<name>A0A921IUR7_9ACTN</name>
<evidence type="ECO:0000259" key="8">
    <source>
        <dbReference type="PROSITE" id="PS00745"/>
    </source>
</evidence>
<evidence type="ECO:0000256" key="4">
    <source>
        <dbReference type="ARBA" id="ARBA00022481"/>
    </source>
</evidence>
<dbReference type="PANTHER" id="PTHR43116:SF3">
    <property type="entry name" value="CLASS I PEPTIDE CHAIN RELEASE FACTOR"/>
    <property type="match status" value="1"/>
</dbReference>
<dbReference type="RefSeq" id="WP_102371195.1">
    <property type="nucleotide sequence ID" value="NZ_DYUZ01000007.1"/>
</dbReference>
<dbReference type="SUPFAM" id="SSF75620">
    <property type="entry name" value="Release factor"/>
    <property type="match status" value="1"/>
</dbReference>
<feature type="modified residue" description="N5-methylglutamine" evidence="7">
    <location>
        <position position="257"/>
    </location>
</feature>
<comment type="function">
    <text evidence="1 7">Peptide chain release factor 2 directs the termination of translation in response to the peptide chain termination codons UGA and UAA.</text>
</comment>
<sequence length="380" mass="42283">MADFSDITPEVLDKLADRLGEVESYLHLDEKRGRIIELERQSAQPGFWDDADRARATMADLSAAKDDVDAFERAQRQLADARAALELATEMDDPDETSEFLSEASSTVAALKQGIDQMELSSWFTGEFDHGDAIVTIKPGQGGLEAQDWTFMLFKMYMKYCERRGWKVTVNDCPAAEVIGIDRATFTVEGKDAFGMLRAEAGVHRLVRISPTDLKKRRQTTFAGVEVIPVLPDDIEIEIAPDDIRVDVYHASGPGGQGVNTTDSAVRVTHLPTGIVVTCQNERSQIQNKAACMQILKARLFELELQKREEALDEIRGPKTDIGFGNQIRSYVLYPYQMVKDLRTGVETGNVDAVLEDGDLDQFIIGYHRWATGNAETTAE</sequence>
<dbReference type="PROSITE" id="PS00745">
    <property type="entry name" value="RF_PROK_I"/>
    <property type="match status" value="1"/>
</dbReference>
<evidence type="ECO:0000313" key="10">
    <source>
        <dbReference type="Proteomes" id="UP000753256"/>
    </source>
</evidence>
<comment type="PTM">
    <text evidence="7">Methylated by PrmC. Methylation increases the termination efficiency of RF2.</text>
</comment>
<keyword evidence="5 7" id="KW-0963">Cytoplasm</keyword>
<protein>
    <recommendedName>
        <fullName evidence="3 7">Peptide chain release factor 2</fullName>
        <shortName evidence="7">RF-2</shortName>
    </recommendedName>
</protein>
<comment type="caution">
    <text evidence="9">The sequence shown here is derived from an EMBL/GenBank/DDBJ whole genome shotgun (WGS) entry which is preliminary data.</text>
</comment>
<reference evidence="9" key="1">
    <citation type="journal article" date="2021" name="PeerJ">
        <title>Extensive microbial diversity within the chicken gut microbiome revealed by metagenomics and culture.</title>
        <authorList>
            <person name="Gilroy R."/>
            <person name="Ravi A."/>
            <person name="Getino M."/>
            <person name="Pursley I."/>
            <person name="Horton D.L."/>
            <person name="Alikhan N.F."/>
            <person name="Baker D."/>
            <person name="Gharbi K."/>
            <person name="Hall N."/>
            <person name="Watson M."/>
            <person name="Adriaenssens E.M."/>
            <person name="Foster-Nyarko E."/>
            <person name="Jarju S."/>
            <person name="Secka A."/>
            <person name="Antonio M."/>
            <person name="Oren A."/>
            <person name="Chaudhuri R.R."/>
            <person name="La Ragione R."/>
            <person name="Hildebrand F."/>
            <person name="Pallen M.J."/>
        </authorList>
    </citation>
    <scope>NUCLEOTIDE SEQUENCE</scope>
    <source>
        <strain evidence="9">ChiHjej13B12-9602</strain>
    </source>
</reference>
<dbReference type="HAMAP" id="MF_00094">
    <property type="entry name" value="Rel_fac_2"/>
    <property type="match status" value="1"/>
</dbReference>
<evidence type="ECO:0000256" key="1">
    <source>
        <dbReference type="ARBA" id="ARBA00002613"/>
    </source>
</evidence>
<dbReference type="SMART" id="SM00937">
    <property type="entry name" value="PCRF"/>
    <property type="match status" value="1"/>
</dbReference>
<dbReference type="OrthoDB" id="9806673at2"/>
<dbReference type="Gene3D" id="1.20.58.410">
    <property type="entry name" value="Release factor"/>
    <property type="match status" value="1"/>
</dbReference>
<evidence type="ECO:0000256" key="5">
    <source>
        <dbReference type="ARBA" id="ARBA00022490"/>
    </source>
</evidence>
<evidence type="ECO:0000256" key="6">
    <source>
        <dbReference type="ARBA" id="ARBA00022917"/>
    </source>
</evidence>
<dbReference type="InterPro" id="IPR004374">
    <property type="entry name" value="PrfB"/>
</dbReference>
<dbReference type="Gene3D" id="3.30.70.1660">
    <property type="match status" value="1"/>
</dbReference>
<dbReference type="GO" id="GO:0016149">
    <property type="term" value="F:translation release factor activity, codon specific"/>
    <property type="evidence" value="ECO:0007669"/>
    <property type="project" value="UniProtKB-UniRule"/>
</dbReference>
<dbReference type="NCBIfam" id="TIGR00020">
    <property type="entry name" value="prfB"/>
    <property type="match status" value="1"/>
</dbReference>
<evidence type="ECO:0000256" key="3">
    <source>
        <dbReference type="ARBA" id="ARBA00019192"/>
    </source>
</evidence>
<evidence type="ECO:0000256" key="7">
    <source>
        <dbReference type="HAMAP-Rule" id="MF_00094"/>
    </source>
</evidence>
<organism evidence="9 10">
    <name type="scientific">Enorma phocaeensis</name>
    <dbReference type="NCBI Taxonomy" id="1871019"/>
    <lineage>
        <taxon>Bacteria</taxon>
        <taxon>Bacillati</taxon>
        <taxon>Actinomycetota</taxon>
        <taxon>Coriobacteriia</taxon>
        <taxon>Coriobacteriales</taxon>
        <taxon>Coriobacteriaceae</taxon>
        <taxon>Enorma</taxon>
    </lineage>
</organism>
<accession>A0A921IUR7</accession>
<dbReference type="Proteomes" id="UP000753256">
    <property type="component" value="Unassembled WGS sequence"/>
</dbReference>
<keyword evidence="4 7" id="KW-0488">Methylation</keyword>
<reference evidence="9" key="2">
    <citation type="submission" date="2021-09" db="EMBL/GenBank/DDBJ databases">
        <authorList>
            <person name="Gilroy R."/>
        </authorList>
    </citation>
    <scope>NUCLEOTIDE SEQUENCE</scope>
    <source>
        <strain evidence="9">ChiHjej13B12-9602</strain>
    </source>
</reference>
<comment type="subcellular location">
    <subcellularLocation>
        <location evidence="7">Cytoplasm</location>
    </subcellularLocation>
</comment>
<keyword evidence="6 7" id="KW-0648">Protein biosynthesis</keyword>